<dbReference type="OrthoDB" id="3203527at2"/>
<dbReference type="PANTHER" id="PTHR18968">
    <property type="entry name" value="THIAMINE PYROPHOSPHATE ENZYMES"/>
    <property type="match status" value="1"/>
</dbReference>
<evidence type="ECO:0000256" key="3">
    <source>
        <dbReference type="RuleBase" id="RU362132"/>
    </source>
</evidence>
<dbReference type="InterPro" id="IPR045229">
    <property type="entry name" value="TPP_enz"/>
</dbReference>
<evidence type="ECO:0000256" key="2">
    <source>
        <dbReference type="ARBA" id="ARBA00023052"/>
    </source>
</evidence>
<gene>
    <name evidence="7" type="ORF">GKO32_03845</name>
</gene>
<dbReference type="RefSeq" id="WP_154755374.1">
    <property type="nucleotide sequence ID" value="NZ_WMBA01000004.1"/>
</dbReference>
<dbReference type="Gene3D" id="3.40.50.1220">
    <property type="entry name" value="TPP-binding domain"/>
    <property type="match status" value="1"/>
</dbReference>
<dbReference type="GO" id="GO:0030976">
    <property type="term" value="F:thiamine pyrophosphate binding"/>
    <property type="evidence" value="ECO:0007669"/>
    <property type="project" value="InterPro"/>
</dbReference>
<dbReference type="GO" id="GO:0005948">
    <property type="term" value="C:acetolactate synthase complex"/>
    <property type="evidence" value="ECO:0007669"/>
    <property type="project" value="TreeGrafter"/>
</dbReference>
<evidence type="ECO:0000256" key="1">
    <source>
        <dbReference type="ARBA" id="ARBA00007812"/>
    </source>
</evidence>
<organism evidence="7 8">
    <name type="scientific">Amycolatopsis pithecellobii</name>
    <dbReference type="NCBI Taxonomy" id="664692"/>
    <lineage>
        <taxon>Bacteria</taxon>
        <taxon>Bacillati</taxon>
        <taxon>Actinomycetota</taxon>
        <taxon>Actinomycetes</taxon>
        <taxon>Pseudonocardiales</taxon>
        <taxon>Pseudonocardiaceae</taxon>
        <taxon>Amycolatopsis</taxon>
    </lineage>
</organism>
<dbReference type="CDD" id="cd00568">
    <property type="entry name" value="TPP_enzymes"/>
    <property type="match status" value="1"/>
</dbReference>
<evidence type="ECO:0000259" key="5">
    <source>
        <dbReference type="Pfam" id="PF02775"/>
    </source>
</evidence>
<dbReference type="InterPro" id="IPR029061">
    <property type="entry name" value="THDP-binding"/>
</dbReference>
<comment type="caution">
    <text evidence="7">The sequence shown here is derived from an EMBL/GenBank/DDBJ whole genome shotgun (WGS) entry which is preliminary data.</text>
</comment>
<dbReference type="SUPFAM" id="SSF52467">
    <property type="entry name" value="DHS-like NAD/FAD-binding domain"/>
    <property type="match status" value="1"/>
</dbReference>
<dbReference type="Pfam" id="PF02775">
    <property type="entry name" value="TPP_enzyme_C"/>
    <property type="match status" value="1"/>
</dbReference>
<dbReference type="GO" id="GO:0009097">
    <property type="term" value="P:isoleucine biosynthetic process"/>
    <property type="evidence" value="ECO:0007669"/>
    <property type="project" value="TreeGrafter"/>
</dbReference>
<evidence type="ECO:0000259" key="6">
    <source>
        <dbReference type="Pfam" id="PF02776"/>
    </source>
</evidence>
<sequence length="535" mass="55172">MKGHTSLAAALARHGVTTMFGVMGDGNMFFVDSFIRDFGGEYVAAANEAGAALMAAGYATGSGGVGVATVTHGPGLANCVATLVSATRERRAMVLIAGDTAAEDRTNAQKIDQASLVAPTGAGYVTAASARSAPADLERALARAAVEQRPIVFNVPADFMFAEVADLLESRPALPRQAPAPDPAALDAAVGMIATARRPIVLAGTGVLLAEAEAAVRELAEVLGAPVATTLPARGLFGAYEHDLGVFGTLATPRAVEAILASDCVIAVGTSLNPYTGGGDGWPYLEGKRVVHCDLDPKALTAFTADAAIVADAGAFAETVVTWLREAEHTATGFRDSIDAGTEPGTGDGRPGFVDLAAALGELNRRLPGARTLTVDGGRFTDEVIRRFDVSRPRAWTCSFTGFGAIGNGLAVAIGMGCADRGVPAVALVGDGSFMLGGLAEFSTAVRHGVDLIVVVCNDGCYGAEYRKLAGRGFEIEHSLFDWPDFAPVAESLGGLGCTVRSLEDLAQAEKVVGERDRPVLIDLKLDPAAVHWAH</sequence>
<dbReference type="Proteomes" id="UP000440096">
    <property type="component" value="Unassembled WGS sequence"/>
</dbReference>
<dbReference type="Gene3D" id="3.40.50.970">
    <property type="match status" value="2"/>
</dbReference>
<protein>
    <submittedName>
        <fullName evidence="7">Thiamine pyrophosphate-binding protein</fullName>
    </submittedName>
</protein>
<accession>A0A6N7YW63</accession>
<dbReference type="Pfam" id="PF02776">
    <property type="entry name" value="TPP_enzyme_N"/>
    <property type="match status" value="1"/>
</dbReference>
<proteinExistence type="inferred from homology"/>
<dbReference type="EMBL" id="WMBA01000004">
    <property type="protein sequence ID" value="MTD53113.1"/>
    <property type="molecule type" value="Genomic_DNA"/>
</dbReference>
<dbReference type="GO" id="GO:0009099">
    <property type="term" value="P:L-valine biosynthetic process"/>
    <property type="evidence" value="ECO:0007669"/>
    <property type="project" value="TreeGrafter"/>
</dbReference>
<reference evidence="7 8" key="1">
    <citation type="submission" date="2019-11" db="EMBL/GenBank/DDBJ databases">
        <title>Draft genome of Amycolatopsis RM579.</title>
        <authorList>
            <person name="Duangmal K."/>
            <person name="Mingma R."/>
        </authorList>
    </citation>
    <scope>NUCLEOTIDE SEQUENCE [LARGE SCALE GENOMIC DNA]</scope>
    <source>
        <strain evidence="7 8">RM579</strain>
    </source>
</reference>
<dbReference type="InterPro" id="IPR029035">
    <property type="entry name" value="DHS-like_NAD/FAD-binding_dom"/>
</dbReference>
<dbReference type="AlphaFoldDB" id="A0A6N7YW63"/>
<evidence type="ECO:0000313" key="8">
    <source>
        <dbReference type="Proteomes" id="UP000440096"/>
    </source>
</evidence>
<dbReference type="PANTHER" id="PTHR18968:SF13">
    <property type="entry name" value="ACETOLACTATE SYNTHASE CATALYTIC SUBUNIT, MITOCHONDRIAL"/>
    <property type="match status" value="1"/>
</dbReference>
<keyword evidence="2 3" id="KW-0786">Thiamine pyrophosphate</keyword>
<evidence type="ECO:0000313" key="7">
    <source>
        <dbReference type="EMBL" id="MTD53113.1"/>
    </source>
</evidence>
<feature type="domain" description="Thiamine pyrophosphate enzyme central" evidence="4">
    <location>
        <begin position="186"/>
        <end position="318"/>
    </location>
</feature>
<keyword evidence="8" id="KW-1185">Reference proteome</keyword>
<comment type="similarity">
    <text evidence="1 3">Belongs to the TPP enzyme family.</text>
</comment>
<dbReference type="SUPFAM" id="SSF52518">
    <property type="entry name" value="Thiamin diphosphate-binding fold (THDP-binding)"/>
    <property type="match status" value="2"/>
</dbReference>
<evidence type="ECO:0000259" key="4">
    <source>
        <dbReference type="Pfam" id="PF00205"/>
    </source>
</evidence>
<dbReference type="InterPro" id="IPR012001">
    <property type="entry name" value="Thiamin_PyroP_enz_TPP-bd_dom"/>
</dbReference>
<dbReference type="InterPro" id="IPR011766">
    <property type="entry name" value="TPP_enzyme_TPP-bd"/>
</dbReference>
<dbReference type="CDD" id="cd07035">
    <property type="entry name" value="TPP_PYR_POX_like"/>
    <property type="match status" value="1"/>
</dbReference>
<dbReference type="Pfam" id="PF00205">
    <property type="entry name" value="TPP_enzyme_M"/>
    <property type="match status" value="1"/>
</dbReference>
<dbReference type="GO" id="GO:0000287">
    <property type="term" value="F:magnesium ion binding"/>
    <property type="evidence" value="ECO:0007669"/>
    <property type="project" value="InterPro"/>
</dbReference>
<name>A0A6N7YW63_9PSEU</name>
<feature type="domain" description="Thiamine pyrophosphate enzyme TPP-binding" evidence="5">
    <location>
        <begin position="377"/>
        <end position="523"/>
    </location>
</feature>
<dbReference type="InterPro" id="IPR012000">
    <property type="entry name" value="Thiamin_PyroP_enz_cen_dom"/>
</dbReference>
<dbReference type="GO" id="GO:0003984">
    <property type="term" value="F:acetolactate synthase activity"/>
    <property type="evidence" value="ECO:0007669"/>
    <property type="project" value="TreeGrafter"/>
</dbReference>
<feature type="domain" description="Thiamine pyrophosphate enzyme N-terminal TPP-binding" evidence="6">
    <location>
        <begin position="1"/>
        <end position="115"/>
    </location>
</feature>
<dbReference type="GO" id="GO:0050660">
    <property type="term" value="F:flavin adenine dinucleotide binding"/>
    <property type="evidence" value="ECO:0007669"/>
    <property type="project" value="TreeGrafter"/>
</dbReference>